<reference evidence="1" key="1">
    <citation type="submission" date="2016-10" db="EMBL/GenBank/DDBJ databases">
        <authorList>
            <person name="Benchimol M."/>
            <person name="Almeida L.G."/>
            <person name="Vasconcelos A.T."/>
            <person name="Perreira-Neves A."/>
            <person name="Rosa I.A."/>
            <person name="Tasca T."/>
            <person name="Bogo M.R."/>
            <person name="de Souza W."/>
        </authorList>
    </citation>
    <scope>NUCLEOTIDE SEQUENCE [LARGE SCALE GENOMIC DNA]</scope>
    <source>
        <strain evidence="1">K</strain>
    </source>
</reference>
<organism evidence="1 2">
    <name type="scientific">Tritrichomonas foetus</name>
    <dbReference type="NCBI Taxonomy" id="1144522"/>
    <lineage>
        <taxon>Eukaryota</taxon>
        <taxon>Metamonada</taxon>
        <taxon>Parabasalia</taxon>
        <taxon>Tritrichomonadida</taxon>
        <taxon>Tritrichomonadidae</taxon>
        <taxon>Tritrichomonas</taxon>
    </lineage>
</organism>
<dbReference type="AlphaFoldDB" id="A0A1J4KLM1"/>
<keyword evidence="2" id="KW-1185">Reference proteome</keyword>
<dbReference type="RefSeq" id="XP_068365251.1">
    <property type="nucleotide sequence ID" value="XM_068491494.1"/>
</dbReference>
<evidence type="ECO:0000313" key="2">
    <source>
        <dbReference type="Proteomes" id="UP000179807"/>
    </source>
</evidence>
<protein>
    <submittedName>
        <fullName evidence="1">Uncharacterized protein</fullName>
    </submittedName>
</protein>
<name>A0A1J4KLM1_9EUKA</name>
<dbReference type="GeneID" id="94826198"/>
<comment type="caution">
    <text evidence="1">The sequence shown here is derived from an EMBL/GenBank/DDBJ whole genome shotgun (WGS) entry which is preliminary data.</text>
</comment>
<accession>A0A1J4KLM1</accession>
<evidence type="ECO:0000313" key="1">
    <source>
        <dbReference type="EMBL" id="OHT12115.1"/>
    </source>
</evidence>
<sequence>MNLFIVNLSKLIEFFEGRSEIDLKNRYFLILRRAKCEDSCPNNSFNASNQQQTIENPNFKIVPNCFIPSNILNNSIFILNGLNLNCINIITNFNSQDNIPNSSANTRGINYGIPVINYGIINNSNSSMIGSVNPNTSENTILIGNVMNDHLNGFQSAILISNQTTQLNEINGLNLVKTNMISDDYRPNNSSYCQATKNTINFQLPKIEENNEKQLNSEELSTDNLNKEISNSSCTSLPNIDEFLHQIQKA</sequence>
<dbReference type="Proteomes" id="UP000179807">
    <property type="component" value="Unassembled WGS sequence"/>
</dbReference>
<gene>
    <name evidence="1" type="ORF">TRFO_03745</name>
</gene>
<dbReference type="EMBL" id="MLAK01000571">
    <property type="protein sequence ID" value="OHT12115.1"/>
    <property type="molecule type" value="Genomic_DNA"/>
</dbReference>
<proteinExistence type="predicted"/>
<dbReference type="VEuPathDB" id="TrichDB:TRFO_03745"/>